<dbReference type="EMBL" id="VVIM01000009">
    <property type="protein sequence ID" value="KAB0793107.1"/>
    <property type="molecule type" value="Genomic_DNA"/>
</dbReference>
<organism evidence="2 3">
    <name type="scientific">Photinus pyralis</name>
    <name type="common">Common eastern firefly</name>
    <name type="synonym">Lampyris pyralis</name>
    <dbReference type="NCBI Taxonomy" id="7054"/>
    <lineage>
        <taxon>Eukaryota</taxon>
        <taxon>Metazoa</taxon>
        <taxon>Ecdysozoa</taxon>
        <taxon>Arthropoda</taxon>
        <taxon>Hexapoda</taxon>
        <taxon>Insecta</taxon>
        <taxon>Pterygota</taxon>
        <taxon>Neoptera</taxon>
        <taxon>Endopterygota</taxon>
        <taxon>Coleoptera</taxon>
        <taxon>Polyphaga</taxon>
        <taxon>Elateriformia</taxon>
        <taxon>Elateroidea</taxon>
        <taxon>Lampyridae</taxon>
        <taxon>Lampyrinae</taxon>
        <taxon>Photinus</taxon>
    </lineage>
</organism>
<dbReference type="InterPro" id="IPR014756">
    <property type="entry name" value="Ig_E-set"/>
</dbReference>
<name>A0A5N4A710_PHOPY</name>
<protein>
    <recommendedName>
        <fullName evidence="1">MD-2-related lipid-recognition domain-containing protein</fullName>
    </recommendedName>
</protein>
<accession>A0A5N4A710</accession>
<dbReference type="SMART" id="SM00737">
    <property type="entry name" value="ML"/>
    <property type="match status" value="1"/>
</dbReference>
<reference evidence="2 3" key="1">
    <citation type="journal article" date="2018" name="Elife">
        <title>Firefly genomes illuminate parallel origins of bioluminescence in beetles.</title>
        <authorList>
            <person name="Fallon T.R."/>
            <person name="Lower S.E."/>
            <person name="Chang C.H."/>
            <person name="Bessho-Uehara M."/>
            <person name="Martin G.J."/>
            <person name="Bewick A.J."/>
            <person name="Behringer M."/>
            <person name="Debat H.J."/>
            <person name="Wong I."/>
            <person name="Day J.C."/>
            <person name="Suvorov A."/>
            <person name="Silva C.J."/>
            <person name="Stanger-Hall K.F."/>
            <person name="Hall D.W."/>
            <person name="Schmitz R.J."/>
            <person name="Nelson D.R."/>
            <person name="Lewis S.M."/>
            <person name="Shigenobu S."/>
            <person name="Bybee S.M."/>
            <person name="Larracuente A.M."/>
            <person name="Oba Y."/>
            <person name="Weng J.K."/>
        </authorList>
    </citation>
    <scope>NUCLEOTIDE SEQUENCE [LARGE SCALE GENOMIC DNA]</scope>
    <source>
        <strain evidence="2">1611_PpyrPB1</strain>
        <tissue evidence="2">Whole body</tissue>
    </source>
</reference>
<dbReference type="Pfam" id="PF02221">
    <property type="entry name" value="E1_DerP2_DerF2"/>
    <property type="match status" value="1"/>
</dbReference>
<evidence type="ECO:0000313" key="3">
    <source>
        <dbReference type="Proteomes" id="UP000327044"/>
    </source>
</evidence>
<feature type="domain" description="MD-2-related lipid-recognition" evidence="1">
    <location>
        <begin position="6"/>
        <end position="106"/>
    </location>
</feature>
<evidence type="ECO:0000313" key="2">
    <source>
        <dbReference type="EMBL" id="KAB0793107.1"/>
    </source>
</evidence>
<keyword evidence="3" id="KW-1185">Reference proteome</keyword>
<dbReference type="Proteomes" id="UP000327044">
    <property type="component" value="Unassembled WGS sequence"/>
</dbReference>
<proteinExistence type="predicted"/>
<dbReference type="Gene3D" id="2.60.40.770">
    <property type="match status" value="1"/>
</dbReference>
<comment type="caution">
    <text evidence="2">The sequence shown here is derived from an EMBL/GenBank/DDBJ whole genome shotgun (WGS) entry which is preliminary data.</text>
</comment>
<gene>
    <name evidence="2" type="ORF">PPYR_12727</name>
</gene>
<dbReference type="AlphaFoldDB" id="A0A5N4A710"/>
<evidence type="ECO:0000259" key="1">
    <source>
        <dbReference type="SMART" id="SM00737"/>
    </source>
</evidence>
<dbReference type="InterPro" id="IPR003172">
    <property type="entry name" value="ML_dom"/>
</dbReference>
<sequence length="119" mass="12713">MNGCVWSLCEVISGSTLNLGLNFTAVEDIGLNTQAIVSEALIIVGRPFPVYQTNLCDLTPCPILAGTNVVIFAPGFVQSSTPPGMYTVRVTIVDNAKTVICLEFTIVIKMIQCSSNSEL</sequence>
<dbReference type="InParanoid" id="A0A5N4A710"/>
<dbReference type="SUPFAM" id="SSF81296">
    <property type="entry name" value="E set domains"/>
    <property type="match status" value="1"/>
</dbReference>